<feature type="domain" description="DUF7882" evidence="2">
    <location>
        <begin position="1"/>
        <end position="96"/>
    </location>
</feature>
<protein>
    <submittedName>
        <fullName evidence="3">ATP-dependent DNA ligase</fullName>
    </submittedName>
</protein>
<name>A0ABT8KDQ2_9MICO</name>
<dbReference type="EMBL" id="JAROCF010000001">
    <property type="protein sequence ID" value="MDN4615312.1"/>
    <property type="molecule type" value="Genomic_DNA"/>
</dbReference>
<evidence type="ECO:0000313" key="4">
    <source>
        <dbReference type="Proteomes" id="UP001174208"/>
    </source>
</evidence>
<feature type="region of interest" description="Disordered" evidence="1">
    <location>
        <begin position="84"/>
        <end position="110"/>
    </location>
</feature>
<reference evidence="3" key="1">
    <citation type="submission" date="2023-06" db="EMBL/GenBank/DDBJ databases">
        <title>MT1 and MT2 Draft Genomes of Novel Species.</title>
        <authorList>
            <person name="Venkateswaran K."/>
        </authorList>
    </citation>
    <scope>NUCLEOTIDE SEQUENCE</scope>
    <source>
        <strain evidence="3">F6_8S_P_1B</strain>
    </source>
</reference>
<sequence length="110" mass="12511">MGYLMYDSTTRIDFEDRVLAHIEVAIISKLRRRESFALSWRESSDGGNGRSTVWMDVSIPLRFRYEGSRPPKLDRDWVERLLSSASSSSGLLVTDEDGEPAPGHTHEKLL</sequence>
<evidence type="ECO:0000313" key="3">
    <source>
        <dbReference type="EMBL" id="MDN4615312.1"/>
    </source>
</evidence>
<accession>A0ABT8KDQ2</accession>
<organism evidence="3 4">
    <name type="scientific">Leifsonia williamsii</name>
    <dbReference type="NCBI Taxonomy" id="3035919"/>
    <lineage>
        <taxon>Bacteria</taxon>
        <taxon>Bacillati</taxon>
        <taxon>Actinomycetota</taxon>
        <taxon>Actinomycetes</taxon>
        <taxon>Micrococcales</taxon>
        <taxon>Microbacteriaceae</taxon>
        <taxon>Leifsonia</taxon>
    </lineage>
</organism>
<keyword evidence="3" id="KW-0436">Ligase</keyword>
<evidence type="ECO:0000256" key="1">
    <source>
        <dbReference type="SAM" id="MobiDB-lite"/>
    </source>
</evidence>
<dbReference type="GO" id="GO:0016874">
    <property type="term" value="F:ligase activity"/>
    <property type="evidence" value="ECO:0007669"/>
    <property type="project" value="UniProtKB-KW"/>
</dbReference>
<dbReference type="Proteomes" id="UP001174208">
    <property type="component" value="Unassembled WGS sequence"/>
</dbReference>
<comment type="caution">
    <text evidence="3">The sequence shown here is derived from an EMBL/GenBank/DDBJ whole genome shotgun (WGS) entry which is preliminary data.</text>
</comment>
<keyword evidence="4" id="KW-1185">Reference proteome</keyword>
<gene>
    <name evidence="3" type="ORF">P5G50_12730</name>
</gene>
<dbReference type="Pfam" id="PF25355">
    <property type="entry name" value="DUF7882"/>
    <property type="match status" value="1"/>
</dbReference>
<dbReference type="InterPro" id="IPR057204">
    <property type="entry name" value="DUF7882"/>
</dbReference>
<dbReference type="RefSeq" id="WP_301208497.1">
    <property type="nucleotide sequence ID" value="NZ_JAROCF010000001.1"/>
</dbReference>
<evidence type="ECO:0000259" key="2">
    <source>
        <dbReference type="Pfam" id="PF25355"/>
    </source>
</evidence>
<proteinExistence type="predicted"/>